<organism evidence="6 7">
    <name type="scientific">Prymnesium parvum</name>
    <name type="common">Toxic golden alga</name>
    <dbReference type="NCBI Taxonomy" id="97485"/>
    <lineage>
        <taxon>Eukaryota</taxon>
        <taxon>Haptista</taxon>
        <taxon>Haptophyta</taxon>
        <taxon>Prymnesiophyceae</taxon>
        <taxon>Prymnesiales</taxon>
        <taxon>Prymnesiaceae</taxon>
        <taxon>Prymnesium</taxon>
    </lineage>
</organism>
<accession>A0AB34JAV1</accession>
<reference evidence="6 7" key="1">
    <citation type="journal article" date="2024" name="Science">
        <title>Giant polyketide synthase enzymes in the biosynthesis of giant marine polyether toxins.</title>
        <authorList>
            <person name="Fallon T.R."/>
            <person name="Shende V.V."/>
            <person name="Wierzbicki I.H."/>
            <person name="Pendleton A.L."/>
            <person name="Watervoot N.F."/>
            <person name="Auber R.P."/>
            <person name="Gonzalez D.J."/>
            <person name="Wisecaver J.H."/>
            <person name="Moore B.S."/>
        </authorList>
    </citation>
    <scope>NUCLEOTIDE SEQUENCE [LARGE SCALE GENOMIC DNA]</scope>
    <source>
        <strain evidence="6 7">12B1</strain>
    </source>
</reference>
<keyword evidence="7" id="KW-1185">Reference proteome</keyword>
<keyword evidence="2" id="KW-0378">Hydrolase</keyword>
<evidence type="ECO:0000313" key="7">
    <source>
        <dbReference type="Proteomes" id="UP001515480"/>
    </source>
</evidence>
<dbReference type="InterPro" id="IPR029021">
    <property type="entry name" value="Prot-tyrosine_phosphatase-like"/>
</dbReference>
<evidence type="ECO:0000259" key="5">
    <source>
        <dbReference type="SMART" id="SM00195"/>
    </source>
</evidence>
<dbReference type="InterPro" id="IPR020422">
    <property type="entry name" value="TYR_PHOSPHATASE_DUAL_dom"/>
</dbReference>
<dbReference type="EMBL" id="JBGBPQ010000011">
    <property type="protein sequence ID" value="KAL1515748.1"/>
    <property type="molecule type" value="Genomic_DNA"/>
</dbReference>
<dbReference type="PANTHER" id="PTHR45961">
    <property type="entry name" value="IP21249P"/>
    <property type="match status" value="1"/>
</dbReference>
<feature type="region of interest" description="Disordered" evidence="4">
    <location>
        <begin position="1"/>
        <end position="22"/>
    </location>
</feature>
<dbReference type="GO" id="GO:0005737">
    <property type="term" value="C:cytoplasm"/>
    <property type="evidence" value="ECO:0007669"/>
    <property type="project" value="TreeGrafter"/>
</dbReference>
<dbReference type="Pfam" id="PF00782">
    <property type="entry name" value="DSPc"/>
    <property type="match status" value="1"/>
</dbReference>
<gene>
    <name evidence="6" type="ORF">AB1Y20_002364</name>
</gene>
<comment type="caution">
    <text evidence="6">The sequence shown here is derived from an EMBL/GenBank/DDBJ whole genome shotgun (WGS) entry which is preliminary data.</text>
</comment>
<dbReference type="InterPro" id="IPR052103">
    <property type="entry name" value="Dual_spec_Phospatases"/>
</dbReference>
<evidence type="ECO:0000256" key="2">
    <source>
        <dbReference type="ARBA" id="ARBA00022801"/>
    </source>
</evidence>
<dbReference type="SMART" id="SM00195">
    <property type="entry name" value="DSPc"/>
    <property type="match status" value="1"/>
</dbReference>
<sequence length="241" mass="24902">MDGMKLEPQPHEGSAPASSSAKLKLELASPPAAAAARDAVQREAQQLSLPVAAVRDCLLVGRTAACLSAEGAAALRQLRVSHVVAVTVEPSATAAASAAGLGVLQLDVVDDIDAPLHAHLDAAAAFLHAAVGGGAAACVCCSGGASAGPAVAMYYLMRHGGLSLAEALDEVSAALPAAQPNIGFIQRLIEAEAWLRGALAPSLTIQQYKWRFLQRLFPDAERQRIFEALHGGRHEIARLLS</sequence>
<feature type="compositionally biased region" description="Basic and acidic residues" evidence="4">
    <location>
        <begin position="1"/>
        <end position="10"/>
    </location>
</feature>
<evidence type="ECO:0000313" key="6">
    <source>
        <dbReference type="EMBL" id="KAL1515748.1"/>
    </source>
</evidence>
<evidence type="ECO:0000256" key="4">
    <source>
        <dbReference type="SAM" id="MobiDB-lite"/>
    </source>
</evidence>
<dbReference type="Gene3D" id="3.90.190.10">
    <property type="entry name" value="Protein tyrosine phosphatase superfamily"/>
    <property type="match status" value="1"/>
</dbReference>
<dbReference type="SUPFAM" id="SSF52799">
    <property type="entry name" value="(Phosphotyrosine protein) phosphatases II"/>
    <property type="match status" value="1"/>
</dbReference>
<evidence type="ECO:0000256" key="3">
    <source>
        <dbReference type="ARBA" id="ARBA00022912"/>
    </source>
</evidence>
<dbReference type="PANTHER" id="PTHR45961:SF3">
    <property type="entry name" value="DUAL SPECIFICITY PROTEIN PHOSPHATASE 14"/>
    <property type="match status" value="1"/>
</dbReference>
<keyword evidence="3" id="KW-0904">Protein phosphatase</keyword>
<proteinExistence type="inferred from homology"/>
<dbReference type="GO" id="GO:0004721">
    <property type="term" value="F:phosphoprotein phosphatase activity"/>
    <property type="evidence" value="ECO:0007669"/>
    <property type="project" value="UniProtKB-KW"/>
</dbReference>
<evidence type="ECO:0000256" key="1">
    <source>
        <dbReference type="ARBA" id="ARBA00008601"/>
    </source>
</evidence>
<dbReference type="Proteomes" id="UP001515480">
    <property type="component" value="Unassembled WGS sequence"/>
</dbReference>
<protein>
    <recommendedName>
        <fullName evidence="5">Tyrosine-protein phosphatase domain-containing protein</fullName>
    </recommendedName>
</protein>
<comment type="similarity">
    <text evidence="1">Belongs to the protein-tyrosine phosphatase family. Non-receptor class dual specificity subfamily.</text>
</comment>
<name>A0AB34JAV1_PRYPA</name>
<dbReference type="AlphaFoldDB" id="A0AB34JAV1"/>
<feature type="domain" description="Tyrosine-protein phosphatase" evidence="5">
    <location>
        <begin position="56"/>
        <end position="194"/>
    </location>
</feature>
<dbReference type="InterPro" id="IPR000340">
    <property type="entry name" value="Dual-sp_phosphatase_cat-dom"/>
</dbReference>